<evidence type="ECO:0000256" key="6">
    <source>
        <dbReference type="ARBA" id="ARBA00022840"/>
    </source>
</evidence>
<protein>
    <recommendedName>
        <fullName evidence="11">ABC transporter domain-containing protein</fullName>
    </recommendedName>
</protein>
<keyword evidence="6" id="KW-0067">ATP-binding</keyword>
<feature type="transmembrane region" description="Helical" evidence="10">
    <location>
        <begin position="579"/>
        <end position="597"/>
    </location>
</feature>
<evidence type="ECO:0000256" key="1">
    <source>
        <dbReference type="ARBA" id="ARBA00004429"/>
    </source>
</evidence>
<dbReference type="EMBL" id="LBBT01000184">
    <property type="protein sequence ID" value="KKY01493.1"/>
    <property type="molecule type" value="Genomic_DNA"/>
</dbReference>
<feature type="transmembrane region" description="Helical" evidence="10">
    <location>
        <begin position="492"/>
        <end position="510"/>
    </location>
</feature>
<feature type="domain" description="ABC transporter" evidence="11">
    <location>
        <begin position="2"/>
        <end position="235"/>
    </location>
</feature>
<feature type="transmembrane region" description="Helical" evidence="10">
    <location>
        <begin position="541"/>
        <end position="559"/>
    </location>
</feature>
<sequence length="612" mass="69262">MIKLTNLNKKYKDLSIFKDVNYEIKENTLTCFLGSSGSGKTTLLNLIAGFDKNYKGSIKINNLDISNLTDDELCKYRFNNIGFIFQSYNVLKGYTAIENVLMGIHLKNITEKEKIKKATDLLTRIGLSDKLNEKVENFSGGEKQRVAIARALINNPEIILADEPTGALDSESSKVIMELLKEISKDKTVLIITHDEEVVTYADEIIEVEDYNIMVQIVNDKDNISNKESINNMNIKNEIPKLSYFTALKLSLKNFRIHLFKFIISAFIIALGSTSFIGALGSEKLINNEINAFKEKNPLFNKGSVSVVGEKDTKDIFNKINIIEDIDNVYYQYPMKDIKIRYKNNVEDMDMKIPIDTTKVTMNSGKIPKDNKNEIAITTKFAMDLGVDIKNIIGKTIFLETKNETKQLTVSGIINSSEKDFMLSSDVEKDLYKKSEFKDSKAIKIAFEIKSFEKIVPVDKELKNKGVEALTQATTVESMIKPFNDIQNLFKLLSYLILGVGILVSIIIMYKIAKERYVEIGLLTALGYTKKNIKKIMIKESMYFSACVMAMSIALIKVLDMGYSKQFGYNLGLNMNLYLLLLCLNTLLTIGLSYAINMKIIKTEPAKSLRTY</sequence>
<dbReference type="InterPro" id="IPR017871">
    <property type="entry name" value="ABC_transporter-like_CS"/>
</dbReference>
<dbReference type="InterPro" id="IPR027417">
    <property type="entry name" value="P-loop_NTPase"/>
</dbReference>
<dbReference type="Gene3D" id="3.40.50.300">
    <property type="entry name" value="P-loop containing nucleotide triphosphate hydrolases"/>
    <property type="match status" value="1"/>
</dbReference>
<dbReference type="SUPFAM" id="SSF52540">
    <property type="entry name" value="P-loop containing nucleoside triphosphate hydrolases"/>
    <property type="match status" value="1"/>
</dbReference>
<keyword evidence="8 10" id="KW-0472">Membrane</keyword>
<evidence type="ECO:0000256" key="4">
    <source>
        <dbReference type="ARBA" id="ARBA00022692"/>
    </source>
</evidence>
<name>A0A0M3DGS6_9FIRM</name>
<evidence type="ECO:0000256" key="9">
    <source>
        <dbReference type="ARBA" id="ARBA00038388"/>
    </source>
</evidence>
<keyword evidence="13" id="KW-1185">Reference proteome</keyword>
<dbReference type="PROSITE" id="PS50893">
    <property type="entry name" value="ABC_TRANSPORTER_2"/>
    <property type="match status" value="1"/>
</dbReference>
<comment type="similarity">
    <text evidence="9">Belongs to the ABC transporter superfamily. Macrolide exporter (TC 3.A.1.122) family.</text>
</comment>
<dbReference type="Pfam" id="PF02687">
    <property type="entry name" value="FtsX"/>
    <property type="match status" value="1"/>
</dbReference>
<dbReference type="CDD" id="cd03255">
    <property type="entry name" value="ABC_MJ0796_LolCDE_FtsE"/>
    <property type="match status" value="1"/>
</dbReference>
<evidence type="ECO:0000256" key="7">
    <source>
        <dbReference type="ARBA" id="ARBA00022989"/>
    </source>
</evidence>
<dbReference type="Proteomes" id="UP000034407">
    <property type="component" value="Unassembled WGS sequence"/>
</dbReference>
<comment type="caution">
    <text evidence="12">The sequence shown here is derived from an EMBL/GenBank/DDBJ whole genome shotgun (WGS) entry which is preliminary data.</text>
</comment>
<keyword evidence="5" id="KW-0547">Nucleotide-binding</keyword>
<gene>
    <name evidence="12" type="ORF">VN21_08690</name>
</gene>
<evidence type="ECO:0000259" key="11">
    <source>
        <dbReference type="PROSITE" id="PS50893"/>
    </source>
</evidence>
<evidence type="ECO:0000256" key="10">
    <source>
        <dbReference type="SAM" id="Phobius"/>
    </source>
</evidence>
<dbReference type="PANTHER" id="PTHR42798">
    <property type="entry name" value="LIPOPROTEIN-RELEASING SYSTEM ATP-BINDING PROTEIN LOLD"/>
    <property type="match status" value="1"/>
</dbReference>
<dbReference type="InterPro" id="IPR003838">
    <property type="entry name" value="ABC3_permease_C"/>
</dbReference>
<dbReference type="Pfam" id="PF00005">
    <property type="entry name" value="ABC_tran"/>
    <property type="match status" value="1"/>
</dbReference>
<dbReference type="InterPro" id="IPR003593">
    <property type="entry name" value="AAA+_ATPase"/>
</dbReference>
<keyword evidence="2" id="KW-0813">Transport</keyword>
<dbReference type="RefSeq" id="WP_046822899.1">
    <property type="nucleotide sequence ID" value="NZ_LBBT01000184.1"/>
</dbReference>
<keyword evidence="4 10" id="KW-0812">Transmembrane</keyword>
<dbReference type="PATRIC" id="fig|1629550.3.peg.1177"/>
<evidence type="ECO:0000313" key="13">
    <source>
        <dbReference type="Proteomes" id="UP000034407"/>
    </source>
</evidence>
<dbReference type="InterPro" id="IPR017911">
    <property type="entry name" value="MacB-like_ATP-bd"/>
</dbReference>
<evidence type="ECO:0000256" key="3">
    <source>
        <dbReference type="ARBA" id="ARBA00022475"/>
    </source>
</evidence>
<dbReference type="GO" id="GO:0005886">
    <property type="term" value="C:plasma membrane"/>
    <property type="evidence" value="ECO:0007669"/>
    <property type="project" value="UniProtKB-SubCell"/>
</dbReference>
<keyword evidence="3" id="KW-1003">Cell membrane</keyword>
<organism evidence="12 13">
    <name type="scientific">Paraclostridium benzoelyticum</name>
    <dbReference type="NCBI Taxonomy" id="1629550"/>
    <lineage>
        <taxon>Bacteria</taxon>
        <taxon>Bacillati</taxon>
        <taxon>Bacillota</taxon>
        <taxon>Clostridia</taxon>
        <taxon>Peptostreptococcales</taxon>
        <taxon>Peptostreptococcaceae</taxon>
        <taxon>Paraclostridium</taxon>
    </lineage>
</organism>
<reference evidence="12 13" key="1">
    <citation type="submission" date="2015-04" db="EMBL/GenBank/DDBJ databases">
        <title>Microcin producing Clostridium sp. JC272T.</title>
        <authorList>
            <person name="Jyothsna T."/>
            <person name="Sasikala C."/>
            <person name="Ramana C."/>
        </authorList>
    </citation>
    <scope>NUCLEOTIDE SEQUENCE [LARGE SCALE GENOMIC DNA]</scope>
    <source>
        <strain evidence="12 13">JC272</strain>
    </source>
</reference>
<dbReference type="SMART" id="SM00382">
    <property type="entry name" value="AAA"/>
    <property type="match status" value="1"/>
</dbReference>
<dbReference type="InterPro" id="IPR003439">
    <property type="entry name" value="ABC_transporter-like_ATP-bd"/>
</dbReference>
<comment type="subcellular location">
    <subcellularLocation>
        <location evidence="1">Cell inner membrane</location>
        <topology evidence="1">Multi-pass membrane protein</topology>
    </subcellularLocation>
</comment>
<dbReference type="AlphaFoldDB" id="A0A0M3DGS6"/>
<evidence type="ECO:0000313" key="12">
    <source>
        <dbReference type="EMBL" id="KKY01493.1"/>
    </source>
</evidence>
<dbReference type="PROSITE" id="PS00211">
    <property type="entry name" value="ABC_TRANSPORTER_1"/>
    <property type="match status" value="1"/>
</dbReference>
<accession>A0A0M3DGS6</accession>
<evidence type="ECO:0000256" key="5">
    <source>
        <dbReference type="ARBA" id="ARBA00022741"/>
    </source>
</evidence>
<evidence type="ECO:0000256" key="2">
    <source>
        <dbReference type="ARBA" id="ARBA00022448"/>
    </source>
</evidence>
<dbReference type="GO" id="GO:0016887">
    <property type="term" value="F:ATP hydrolysis activity"/>
    <property type="evidence" value="ECO:0007669"/>
    <property type="project" value="InterPro"/>
</dbReference>
<feature type="transmembrane region" description="Helical" evidence="10">
    <location>
        <begin position="259"/>
        <end position="281"/>
    </location>
</feature>
<evidence type="ECO:0000256" key="8">
    <source>
        <dbReference type="ARBA" id="ARBA00023136"/>
    </source>
</evidence>
<dbReference type="PANTHER" id="PTHR42798:SF4">
    <property type="entry name" value="ABC TRANSPORTER DOMAIN-CONTAINING PROTEIN"/>
    <property type="match status" value="1"/>
</dbReference>
<keyword evidence="7 10" id="KW-1133">Transmembrane helix</keyword>
<proteinExistence type="inferred from homology"/>
<dbReference type="GO" id="GO:0005524">
    <property type="term" value="F:ATP binding"/>
    <property type="evidence" value="ECO:0007669"/>
    <property type="project" value="UniProtKB-KW"/>
</dbReference>